<name>A0ABW1DZS8_9ACTN</name>
<evidence type="ECO:0000256" key="1">
    <source>
        <dbReference type="SAM" id="Coils"/>
    </source>
</evidence>
<feature type="coiled-coil region" evidence="1">
    <location>
        <begin position="18"/>
        <end position="117"/>
    </location>
</feature>
<evidence type="ECO:0000313" key="2">
    <source>
        <dbReference type="EMBL" id="MFC5853179.1"/>
    </source>
</evidence>
<keyword evidence="3" id="KW-1185">Reference proteome</keyword>
<accession>A0ABW1DZS8</accession>
<evidence type="ECO:0000313" key="3">
    <source>
        <dbReference type="Proteomes" id="UP001596180"/>
    </source>
</evidence>
<dbReference type="EMBL" id="JBHSOA010000030">
    <property type="protein sequence ID" value="MFC5853179.1"/>
    <property type="molecule type" value="Genomic_DNA"/>
</dbReference>
<gene>
    <name evidence="2" type="ORF">ACFPZI_15495</name>
</gene>
<organism evidence="2 3">
    <name type="scientific">Streptomyces chlorus</name>
    <dbReference type="NCBI Taxonomy" id="887452"/>
    <lineage>
        <taxon>Bacteria</taxon>
        <taxon>Bacillati</taxon>
        <taxon>Actinomycetota</taxon>
        <taxon>Actinomycetes</taxon>
        <taxon>Kitasatosporales</taxon>
        <taxon>Streptomycetaceae</taxon>
        <taxon>Streptomyces</taxon>
    </lineage>
</organism>
<comment type="caution">
    <text evidence="2">The sequence shown here is derived from an EMBL/GenBank/DDBJ whole genome shotgun (WGS) entry which is preliminary data.</text>
</comment>
<protein>
    <submittedName>
        <fullName evidence="2">Uncharacterized protein</fullName>
    </submittedName>
</protein>
<sequence length="254" mass="28666">MADYIVEPPRDLPLSTKVKALRKEYEDAKAKLSTYKQENARYRTRDVSQVGEIKARYSTPALEDAKAELKQMEIAAVKEGKALPDKEAFLGTVKALAEEYDRTVSALEVLMARARKAFDDGVKEELVPMGRKEAAKAAQARDVWEKAYKAAMAARETLEKHAGLFSYCVTAGGMDVHPRHGHSQGDRLECWELNEEGLLTWEASQELDYDQIPEKIDGLIEPDPNPPVIEEFNYNPKPRYFIASSDGYGDNWEH</sequence>
<dbReference type="RefSeq" id="WP_381363431.1">
    <property type="nucleotide sequence ID" value="NZ_JBHSOA010000030.1"/>
</dbReference>
<proteinExistence type="predicted"/>
<dbReference type="Proteomes" id="UP001596180">
    <property type="component" value="Unassembled WGS sequence"/>
</dbReference>
<keyword evidence="1" id="KW-0175">Coiled coil</keyword>
<reference evidence="3" key="1">
    <citation type="journal article" date="2019" name="Int. J. Syst. Evol. Microbiol.">
        <title>The Global Catalogue of Microorganisms (GCM) 10K type strain sequencing project: providing services to taxonomists for standard genome sequencing and annotation.</title>
        <authorList>
            <consortium name="The Broad Institute Genomics Platform"/>
            <consortium name="The Broad Institute Genome Sequencing Center for Infectious Disease"/>
            <person name="Wu L."/>
            <person name="Ma J."/>
        </authorList>
    </citation>
    <scope>NUCLEOTIDE SEQUENCE [LARGE SCALE GENOMIC DNA]</scope>
    <source>
        <strain evidence="3">JCM 10411</strain>
    </source>
</reference>